<dbReference type="EC" id="2.7.8.28" evidence="3"/>
<keyword evidence="2" id="KW-0460">Magnesium</keyword>
<dbReference type="InterPro" id="IPR010115">
    <property type="entry name" value="FbiA/CofD"/>
</dbReference>
<proteinExistence type="inferred from homology"/>
<name>A0A9E5JS88_9GAMM</name>
<dbReference type="PANTHER" id="PTHR43007:SF1">
    <property type="entry name" value="2-PHOSPHO-L-LACTATE TRANSFERASE"/>
    <property type="match status" value="1"/>
</dbReference>
<evidence type="ECO:0000313" key="3">
    <source>
        <dbReference type="EMBL" id="NHO65877.1"/>
    </source>
</evidence>
<dbReference type="Gene3D" id="3.40.50.10680">
    <property type="entry name" value="CofD-like domains"/>
    <property type="match status" value="1"/>
</dbReference>
<dbReference type="InterPro" id="IPR002882">
    <property type="entry name" value="CofD"/>
</dbReference>
<dbReference type="Proteomes" id="UP000787472">
    <property type="component" value="Unassembled WGS sequence"/>
</dbReference>
<dbReference type="HAMAP" id="MF_01257">
    <property type="entry name" value="CofD"/>
    <property type="match status" value="1"/>
</dbReference>
<dbReference type="CDD" id="cd07186">
    <property type="entry name" value="CofD_like"/>
    <property type="match status" value="1"/>
</dbReference>
<accession>A0A9E5JS88</accession>
<evidence type="ECO:0000256" key="2">
    <source>
        <dbReference type="ARBA" id="ARBA00022842"/>
    </source>
</evidence>
<gene>
    <name evidence="3" type="ORF">G8770_10025</name>
</gene>
<protein>
    <submittedName>
        <fullName evidence="3">2-phospho-L-lactate transferase</fullName>
        <ecNumber evidence="3">2.7.8.28</ecNumber>
    </submittedName>
</protein>
<sequence>MSSLTGSITLLTGGAGGAKLAEGLTLLLPPEQLTIVPNIGDDDRFHGLWVSPDVDTLLYTLANDIDREQGWGLRADSYHLLARLAELGQPTWMQLGDRDIATHLIRTMLLAQGQDAQQVTTYLARQLGIDANIVLPSRATVQTRVHTALGELSMESYFVQHGAKPAVQKVEFVGEGLSQPNSACLEAIDNSQLILIAPSNPLLSIAPTLQVTGIRQSLLNSSAARVAVSPIIGGKTVKGPACEVMAACGYSPTVTGVAEFYHGLIDALVIDHADAAQVRDIERMGIKVLLTDTLMPTVASRINLAEKILSYVDVTFVQHKRRVVA</sequence>
<keyword evidence="1 3" id="KW-0808">Transferase</keyword>
<reference evidence="3" key="1">
    <citation type="submission" date="2020-03" db="EMBL/GenBank/DDBJ databases">
        <authorList>
            <person name="Guo F."/>
        </authorList>
    </citation>
    <scope>NUCLEOTIDE SEQUENCE</scope>
    <source>
        <strain evidence="3">JCM 30134</strain>
    </source>
</reference>
<comment type="caution">
    <text evidence="3">The sequence shown here is derived from an EMBL/GenBank/DDBJ whole genome shotgun (WGS) entry which is preliminary data.</text>
</comment>
<dbReference type="Pfam" id="PF01933">
    <property type="entry name" value="CofD"/>
    <property type="match status" value="1"/>
</dbReference>
<evidence type="ECO:0000256" key="1">
    <source>
        <dbReference type="ARBA" id="ARBA00022679"/>
    </source>
</evidence>
<organism evidence="3 4">
    <name type="scientific">Pseudomaricurvus hydrocarbonicus</name>
    <dbReference type="NCBI Taxonomy" id="1470433"/>
    <lineage>
        <taxon>Bacteria</taxon>
        <taxon>Pseudomonadati</taxon>
        <taxon>Pseudomonadota</taxon>
        <taxon>Gammaproteobacteria</taxon>
        <taxon>Cellvibrionales</taxon>
        <taxon>Cellvibrionaceae</taxon>
        <taxon>Pseudomaricurvus</taxon>
    </lineage>
</organism>
<dbReference type="NCBIfam" id="TIGR01819">
    <property type="entry name" value="F420_cofD"/>
    <property type="match status" value="1"/>
</dbReference>
<dbReference type="GO" id="GO:0000287">
    <property type="term" value="F:magnesium ion binding"/>
    <property type="evidence" value="ECO:0007669"/>
    <property type="project" value="InterPro"/>
</dbReference>
<evidence type="ECO:0000313" key="4">
    <source>
        <dbReference type="Proteomes" id="UP000787472"/>
    </source>
</evidence>
<keyword evidence="4" id="KW-1185">Reference proteome</keyword>
<dbReference type="InterPro" id="IPR038136">
    <property type="entry name" value="CofD-like_dom_sf"/>
</dbReference>
<dbReference type="SUPFAM" id="SSF142338">
    <property type="entry name" value="CofD-like"/>
    <property type="match status" value="1"/>
</dbReference>
<dbReference type="AlphaFoldDB" id="A0A9E5JS88"/>
<dbReference type="Gene3D" id="1.10.8.240">
    <property type="entry name" value="CofD-like domain"/>
    <property type="match status" value="1"/>
</dbReference>
<dbReference type="PANTHER" id="PTHR43007">
    <property type="entry name" value="2-PHOSPHO-L-LACTATE TRANSFERASE"/>
    <property type="match status" value="1"/>
</dbReference>
<dbReference type="GO" id="GO:0043743">
    <property type="term" value="F:LPPG:FO 2-phospho-L-lactate transferase activity"/>
    <property type="evidence" value="ECO:0007669"/>
    <property type="project" value="UniProtKB-EC"/>
</dbReference>
<dbReference type="RefSeq" id="WP_167185666.1">
    <property type="nucleotide sequence ID" value="NZ_JAAONZ010000006.1"/>
</dbReference>
<dbReference type="EMBL" id="JAAONZ010000006">
    <property type="protein sequence ID" value="NHO65877.1"/>
    <property type="molecule type" value="Genomic_DNA"/>
</dbReference>